<feature type="signal peptide" evidence="4">
    <location>
        <begin position="1"/>
        <end position="41"/>
    </location>
</feature>
<dbReference type="GeneID" id="113202405"/>
<dbReference type="SMART" id="SM00365">
    <property type="entry name" value="LRR_SD22"/>
    <property type="match status" value="7"/>
</dbReference>
<keyword evidence="1" id="KW-0433">Leucine-rich repeat</keyword>
<dbReference type="Proteomes" id="UP000504606">
    <property type="component" value="Unplaced"/>
</dbReference>
<organism evidence="6 7">
    <name type="scientific">Frankliniella occidentalis</name>
    <name type="common">Western flower thrips</name>
    <name type="synonym">Euthrips occidentalis</name>
    <dbReference type="NCBI Taxonomy" id="133901"/>
    <lineage>
        <taxon>Eukaryota</taxon>
        <taxon>Metazoa</taxon>
        <taxon>Ecdysozoa</taxon>
        <taxon>Arthropoda</taxon>
        <taxon>Hexapoda</taxon>
        <taxon>Insecta</taxon>
        <taxon>Pterygota</taxon>
        <taxon>Neoptera</taxon>
        <taxon>Paraneoptera</taxon>
        <taxon>Thysanoptera</taxon>
        <taxon>Terebrantia</taxon>
        <taxon>Thripoidea</taxon>
        <taxon>Thripidae</taxon>
        <taxon>Frankliniella</taxon>
    </lineage>
</organism>
<dbReference type="AlphaFoldDB" id="A0A9C6WXQ7"/>
<proteinExistence type="predicted"/>
<evidence type="ECO:0000256" key="3">
    <source>
        <dbReference type="ARBA" id="ARBA00022737"/>
    </source>
</evidence>
<dbReference type="InterPro" id="IPR032675">
    <property type="entry name" value="LRR_dom_sf"/>
</dbReference>
<gene>
    <name evidence="7" type="primary">LOC113202405</name>
</gene>
<dbReference type="PANTHER" id="PTHR45712">
    <property type="entry name" value="AGAP008170-PA"/>
    <property type="match status" value="1"/>
</dbReference>
<dbReference type="CTD" id="36588"/>
<keyword evidence="3" id="KW-0677">Repeat</keyword>
<evidence type="ECO:0000256" key="2">
    <source>
        <dbReference type="ARBA" id="ARBA00022729"/>
    </source>
</evidence>
<dbReference type="GO" id="GO:0071944">
    <property type="term" value="C:cell periphery"/>
    <property type="evidence" value="ECO:0007669"/>
    <property type="project" value="UniProtKB-ARBA"/>
</dbReference>
<dbReference type="OrthoDB" id="5789657at2759"/>
<dbReference type="KEGG" id="foc:113202405"/>
<dbReference type="SMART" id="SM00369">
    <property type="entry name" value="LRR_TYP"/>
    <property type="match status" value="26"/>
</dbReference>
<evidence type="ECO:0000259" key="5">
    <source>
        <dbReference type="SMART" id="SM00082"/>
    </source>
</evidence>
<dbReference type="SMART" id="SM00368">
    <property type="entry name" value="LRR_RI"/>
    <property type="match status" value="4"/>
</dbReference>
<evidence type="ECO:0000256" key="1">
    <source>
        <dbReference type="ARBA" id="ARBA00022614"/>
    </source>
</evidence>
<evidence type="ECO:0000313" key="7">
    <source>
        <dbReference type="RefSeq" id="XP_052123244.1"/>
    </source>
</evidence>
<dbReference type="SUPFAM" id="SSF52058">
    <property type="entry name" value="L domain-like"/>
    <property type="match status" value="3"/>
</dbReference>
<dbReference type="PROSITE" id="PS51450">
    <property type="entry name" value="LRR"/>
    <property type="match status" value="6"/>
</dbReference>
<keyword evidence="2 4" id="KW-0732">Signal</keyword>
<reference evidence="7" key="1">
    <citation type="submission" date="2025-08" db="UniProtKB">
        <authorList>
            <consortium name="RefSeq"/>
        </authorList>
    </citation>
    <scope>IDENTIFICATION</scope>
    <source>
        <tissue evidence="7">Whole organism</tissue>
    </source>
</reference>
<dbReference type="RefSeq" id="XP_052123244.1">
    <property type="nucleotide sequence ID" value="XM_052267284.1"/>
</dbReference>
<dbReference type="PRINTS" id="PR00019">
    <property type="entry name" value="LEURICHRPT"/>
</dbReference>
<dbReference type="InterPro" id="IPR003591">
    <property type="entry name" value="Leu-rich_rpt_typical-subtyp"/>
</dbReference>
<dbReference type="InterPro" id="IPR001611">
    <property type="entry name" value="Leu-rich_rpt"/>
</dbReference>
<feature type="chain" id="PRO_5038866245" evidence="4">
    <location>
        <begin position="42"/>
        <end position="1130"/>
    </location>
</feature>
<keyword evidence="6" id="KW-1185">Reference proteome</keyword>
<feature type="domain" description="LRRCT" evidence="5">
    <location>
        <begin position="909"/>
        <end position="961"/>
    </location>
</feature>
<dbReference type="SMART" id="SM00364">
    <property type="entry name" value="LRR_BAC"/>
    <property type="match status" value="7"/>
</dbReference>
<dbReference type="PANTHER" id="PTHR45712:SF22">
    <property type="entry name" value="INSULIN-LIKE GROWTH FACTOR-BINDING PROTEIN COMPLEX ACID LABILE SUBUNIT"/>
    <property type="match status" value="1"/>
</dbReference>
<dbReference type="InterPro" id="IPR000483">
    <property type="entry name" value="Cys-rich_flank_reg_C"/>
</dbReference>
<dbReference type="SMART" id="SM00082">
    <property type="entry name" value="LRRCT"/>
    <property type="match status" value="1"/>
</dbReference>
<accession>A0A9C6WXQ7</accession>
<protein>
    <submittedName>
        <fullName evidence="7">Insulin-like growth factor-binding protein complex acid labile subunit</fullName>
    </submittedName>
</protein>
<sequence>MSADSARGAMRGPRAWSRCPPAALVLAPVLAALVLAAAVQAEYVPPGPRYRCPAASLYPCTCLASSDQGLQVRCHNTNLATLSAGLLQVAKLSLPIERLHVTGCNIGRLYGALLHPLKVRVLVIEDTPLTSIDPGTFFGVNRTLQELHVVRTKLQAFPSQALQVLGNLTLLRLDGHEIAELPSTAFTEGESLLPSHLKALHVCNGNISDLPADVFQPLRKLGVLDLHGNNITQLKKNQFKGLRDVETLDLSHNGLTKLDSSHLADLTKMATCNVSHNAIGELTRGTFARNTVLRVLNMSGNRLRRLDGNSFRGMRFIRRLFLADNEIAEVGRGTFGGITRVGTIDLARNRLKKIDYQMFQQLQYCELIDVSENQVTDIQKLSFKDLYLVRINLSHNAIDTIEAGAFENCANMTVLDMSHNKITNIPRSAFDANTYATELQLSYNLLTDLAQVPLHNMTGLKVLNVSYNEIERVPRNVFPKLYELHTIDLSHNNLQEIWNGVFQTLFGLRFLNLSHNAMTEIRSSTFGSLPTLLELDLSHNNLSDVGRGSLARLASLRWLTLAHNQVSRVFQLPISLSYLVLSHNAVARLEPGTTWPSMNALLGLDLSHNGMKDDAMQHGSFANLLTLQRLDLSNNELTRPPWEALGDLTSLQYLYLQHNQLTELPRGAFGRLPVVFELQLANNRIANVSSRAFDGLLQLLTLNLTANHITHLPNGALQGLVSLRTLDLSHNQLERLDNKTHGLLDDCLSLERVNLSHNKISFVTKKTFPSNPYIPYRLREVDLSHNVMPVLTHDITAGTKKVEVLNVSHNMINEIRKGVIGNLTALRVLDLSYNELEVVSEGSTAFRPPRNLSELYLRGNRLGTVPGDALAALKPGLTVLDLRDNQMTAFHRRFLPLLMNGTEFRYENNPFQCSCASRPLRHWLGVQAATLPWWGAVRCAEPEFLAGQALVDVPEDRLTCRPEDPASKDPDLDISPDLKFREIKRDLKGVVTVSWYVTTNEDVADFLLIVRDTAVDKVPTAAPVEDGADAVAEEPRDPSVVLQRVLPYTARYHALPDLAASASLELCVLAQDSAGNVRRWRRSQCRMVPVEPTGRFGGLQLASSGGGRGPGRAAPAVLLAAAAVVLCASA</sequence>
<evidence type="ECO:0000256" key="4">
    <source>
        <dbReference type="SAM" id="SignalP"/>
    </source>
</evidence>
<dbReference type="InterPro" id="IPR050333">
    <property type="entry name" value="SLRP"/>
</dbReference>
<evidence type="ECO:0000313" key="6">
    <source>
        <dbReference type="Proteomes" id="UP000504606"/>
    </source>
</evidence>
<dbReference type="Pfam" id="PF13855">
    <property type="entry name" value="LRR_8"/>
    <property type="match status" value="7"/>
</dbReference>
<name>A0A9C6WXQ7_FRAOC</name>
<dbReference type="Gene3D" id="3.80.10.10">
    <property type="entry name" value="Ribonuclease Inhibitor"/>
    <property type="match status" value="6"/>
</dbReference>
<dbReference type="FunFam" id="3.80.10.10:FF:001164">
    <property type="entry name" value="GH01279p"/>
    <property type="match status" value="2"/>
</dbReference>